<feature type="region of interest" description="Disordered" evidence="1">
    <location>
        <begin position="1"/>
        <end position="23"/>
    </location>
</feature>
<evidence type="ECO:0000313" key="3">
    <source>
        <dbReference type="Proteomes" id="UP000287651"/>
    </source>
</evidence>
<organism evidence="2 3">
    <name type="scientific">Ensete ventricosum</name>
    <name type="common">Abyssinian banana</name>
    <name type="synonym">Musa ensete</name>
    <dbReference type="NCBI Taxonomy" id="4639"/>
    <lineage>
        <taxon>Eukaryota</taxon>
        <taxon>Viridiplantae</taxon>
        <taxon>Streptophyta</taxon>
        <taxon>Embryophyta</taxon>
        <taxon>Tracheophyta</taxon>
        <taxon>Spermatophyta</taxon>
        <taxon>Magnoliopsida</taxon>
        <taxon>Liliopsida</taxon>
        <taxon>Zingiberales</taxon>
        <taxon>Musaceae</taxon>
        <taxon>Ensete</taxon>
    </lineage>
</organism>
<dbReference type="EMBL" id="AMZH03021981">
    <property type="protein sequence ID" value="RRT37702.1"/>
    <property type="molecule type" value="Genomic_DNA"/>
</dbReference>
<gene>
    <name evidence="2" type="ORF">B296_00047564</name>
</gene>
<reference evidence="2 3" key="1">
    <citation type="journal article" date="2014" name="Agronomy (Basel)">
        <title>A Draft Genome Sequence for Ensete ventricosum, the Drought-Tolerant Tree Against Hunger.</title>
        <authorList>
            <person name="Harrison J."/>
            <person name="Moore K.A."/>
            <person name="Paszkiewicz K."/>
            <person name="Jones T."/>
            <person name="Grant M."/>
            <person name="Ambacheew D."/>
            <person name="Muzemil S."/>
            <person name="Studholme D.J."/>
        </authorList>
    </citation>
    <scope>NUCLEOTIDE SEQUENCE [LARGE SCALE GENOMIC DNA]</scope>
</reference>
<dbReference type="Proteomes" id="UP000287651">
    <property type="component" value="Unassembled WGS sequence"/>
</dbReference>
<protein>
    <submittedName>
        <fullName evidence="2">Uncharacterized protein</fullName>
    </submittedName>
</protein>
<proteinExistence type="predicted"/>
<name>A0A426XE13_ENSVE</name>
<evidence type="ECO:0000313" key="2">
    <source>
        <dbReference type="EMBL" id="RRT37702.1"/>
    </source>
</evidence>
<comment type="caution">
    <text evidence="2">The sequence shown here is derived from an EMBL/GenBank/DDBJ whole genome shotgun (WGS) entry which is preliminary data.</text>
</comment>
<evidence type="ECO:0000256" key="1">
    <source>
        <dbReference type="SAM" id="MobiDB-lite"/>
    </source>
</evidence>
<accession>A0A426XE13</accession>
<sequence length="96" mass="10417">MSTGIDGIKETGSRKSGGNRNPTRAVYYYDYDYDYDDRGSPTGNVGGLHGRTRDQVSGGGCNVDDGSHDVYRSFNAGTFFTGSSLLFAGLDQRKIF</sequence>
<dbReference type="AlphaFoldDB" id="A0A426XE13"/>